<accession>A0A1F5GQL3</accession>
<comment type="caution">
    <text evidence="2">The sequence shown here is derived from an EMBL/GenBank/DDBJ whole genome shotgun (WGS) entry which is preliminary data.</text>
</comment>
<keyword evidence="1" id="KW-1133">Transmembrane helix</keyword>
<keyword evidence="1" id="KW-0812">Transmembrane</keyword>
<organism evidence="2 3">
    <name type="scientific">Candidatus Curtissbacteria bacterium RIFCSPLOWO2_01_FULL_37_9</name>
    <dbReference type="NCBI Taxonomy" id="1797724"/>
    <lineage>
        <taxon>Bacteria</taxon>
        <taxon>Candidatus Curtissiibacteriota</taxon>
    </lineage>
</organism>
<evidence type="ECO:0000313" key="3">
    <source>
        <dbReference type="Proteomes" id="UP000178336"/>
    </source>
</evidence>
<dbReference type="AlphaFoldDB" id="A0A1F5GQL3"/>
<dbReference type="EMBL" id="MFBN01000052">
    <property type="protein sequence ID" value="OGD94162.1"/>
    <property type="molecule type" value="Genomic_DNA"/>
</dbReference>
<feature type="transmembrane region" description="Helical" evidence="1">
    <location>
        <begin position="28"/>
        <end position="49"/>
    </location>
</feature>
<protein>
    <submittedName>
        <fullName evidence="2">Uncharacterized protein</fullName>
    </submittedName>
</protein>
<proteinExistence type="predicted"/>
<keyword evidence="1" id="KW-0472">Membrane</keyword>
<reference evidence="2 3" key="1">
    <citation type="journal article" date="2016" name="Nat. Commun.">
        <title>Thousands of microbial genomes shed light on interconnected biogeochemical processes in an aquifer system.</title>
        <authorList>
            <person name="Anantharaman K."/>
            <person name="Brown C.T."/>
            <person name="Hug L.A."/>
            <person name="Sharon I."/>
            <person name="Castelle C.J."/>
            <person name="Probst A.J."/>
            <person name="Thomas B.C."/>
            <person name="Singh A."/>
            <person name="Wilkins M.J."/>
            <person name="Karaoz U."/>
            <person name="Brodie E.L."/>
            <person name="Williams K.H."/>
            <person name="Hubbard S.S."/>
            <person name="Banfield J.F."/>
        </authorList>
    </citation>
    <scope>NUCLEOTIDE SEQUENCE [LARGE SCALE GENOMIC DNA]</scope>
</reference>
<feature type="transmembrane region" description="Helical" evidence="1">
    <location>
        <begin position="80"/>
        <end position="100"/>
    </location>
</feature>
<evidence type="ECO:0000313" key="2">
    <source>
        <dbReference type="EMBL" id="OGD94162.1"/>
    </source>
</evidence>
<gene>
    <name evidence="2" type="ORF">A3A48_02795</name>
</gene>
<dbReference type="Proteomes" id="UP000178336">
    <property type="component" value="Unassembled WGS sequence"/>
</dbReference>
<evidence type="ECO:0000256" key="1">
    <source>
        <dbReference type="SAM" id="Phobius"/>
    </source>
</evidence>
<sequence>MSRIERSEQSLIDEKAQELSLIRQTRQLWLSLIILTGLGFVAIGSAGLIKDGLQANLDFGSQSNETPPAIDKQDFPPHGYSGLDTILIASGLGMVASGVLESRSCKSKKRETLF</sequence>
<name>A0A1F5GQL3_9BACT</name>